<evidence type="ECO:0000256" key="4">
    <source>
        <dbReference type="ARBA" id="ARBA00023242"/>
    </source>
</evidence>
<proteinExistence type="predicted"/>
<gene>
    <name evidence="6" type="ORF">OCBIM_22002792mg</name>
</gene>
<dbReference type="PANTHER" id="PTHR31661">
    <property type="entry name" value="SIMILAR TO CDNA SEQUENCE BC052040"/>
    <property type="match status" value="1"/>
</dbReference>
<evidence type="ECO:0000256" key="5">
    <source>
        <dbReference type="ARBA" id="ARBA00023480"/>
    </source>
</evidence>
<evidence type="ECO:0000256" key="3">
    <source>
        <dbReference type="ARBA" id="ARBA00022490"/>
    </source>
</evidence>
<evidence type="ECO:0000313" key="6">
    <source>
        <dbReference type="EMBL" id="KOF94071.1"/>
    </source>
</evidence>
<dbReference type="EMBL" id="KQ417037">
    <property type="protein sequence ID" value="KOF94071.1"/>
    <property type="molecule type" value="Genomic_DNA"/>
</dbReference>
<sequence length="278" mass="32613">MKIDTYKKIVAKLKNVRRRDELPELCSEFPNVSIATMGSIYSQENQKKLRRTHHYHYSPKQTAVYYKKFLAARDKQEKHILYRMSEEADFSPSQLARIVLEEHLMVTLDKDHIPKVTLSKYLKSPLTIDDHVLSAEVLECIAVDDHYGPFTDCIKHAIGYEYEFELKKTLESLALPYIGEEVMREKGYDKTPDIKLEIPIAVDGYIVNWIESKASFGDEFNHEIYLREQYWSYWNRFGAGMVIYWFGFIDELDVNKEKGIILKDSFPQNIVFFDPTGD</sequence>
<accession>A0A0L8HY00</accession>
<dbReference type="KEGG" id="obi:106867924"/>
<dbReference type="OMA" id="CYWNRFG"/>
<organism evidence="6">
    <name type="scientific">Octopus bimaculoides</name>
    <name type="common">California two-spotted octopus</name>
    <dbReference type="NCBI Taxonomy" id="37653"/>
    <lineage>
        <taxon>Eukaryota</taxon>
        <taxon>Metazoa</taxon>
        <taxon>Spiralia</taxon>
        <taxon>Lophotrochozoa</taxon>
        <taxon>Mollusca</taxon>
        <taxon>Cephalopoda</taxon>
        <taxon>Coleoidea</taxon>
        <taxon>Octopodiformes</taxon>
        <taxon>Octopoda</taxon>
        <taxon>Incirrata</taxon>
        <taxon>Octopodidae</taxon>
        <taxon>Octopus</taxon>
    </lineage>
</organism>
<evidence type="ECO:0000256" key="2">
    <source>
        <dbReference type="ARBA" id="ARBA00004496"/>
    </source>
</evidence>
<name>A0A0L8HY00_OCTBM</name>
<keyword evidence="3" id="KW-0963">Cytoplasm</keyword>
<dbReference type="Pfam" id="PF14811">
    <property type="entry name" value="TPD"/>
    <property type="match status" value="1"/>
</dbReference>
<comment type="subcellular location">
    <subcellularLocation>
        <location evidence="2">Cytoplasm</location>
    </subcellularLocation>
    <subcellularLocation>
        <location evidence="1">Nucleus</location>
    </subcellularLocation>
</comment>
<dbReference type="STRING" id="37653.A0A0L8HY00"/>
<dbReference type="AlphaFoldDB" id="A0A0L8HY00"/>
<protein>
    <recommendedName>
        <fullName evidence="5">CDAN1-interacting nuclease 1</fullName>
    </recommendedName>
</protein>
<reference evidence="6" key="1">
    <citation type="submission" date="2015-07" db="EMBL/GenBank/DDBJ databases">
        <title>MeaNS - Measles Nucleotide Surveillance Program.</title>
        <authorList>
            <person name="Tran T."/>
            <person name="Druce J."/>
        </authorList>
    </citation>
    <scope>NUCLEOTIDE SEQUENCE</scope>
    <source>
        <strain evidence="6">UCB-OBI-ISO-001</strain>
        <tissue evidence="6">Gonad</tissue>
    </source>
</reference>
<evidence type="ECO:0000256" key="1">
    <source>
        <dbReference type="ARBA" id="ARBA00004123"/>
    </source>
</evidence>
<keyword evidence="4" id="KW-0539">Nucleus</keyword>
<dbReference type="InterPro" id="IPR029404">
    <property type="entry name" value="CDIN1"/>
</dbReference>
<dbReference type="GO" id="GO:0005737">
    <property type="term" value="C:cytoplasm"/>
    <property type="evidence" value="ECO:0007669"/>
    <property type="project" value="UniProtKB-SubCell"/>
</dbReference>
<dbReference type="OrthoDB" id="1272at2759"/>
<dbReference type="GO" id="GO:0005634">
    <property type="term" value="C:nucleus"/>
    <property type="evidence" value="ECO:0007669"/>
    <property type="project" value="UniProtKB-SubCell"/>
</dbReference>
<dbReference type="PANTHER" id="PTHR31661:SF1">
    <property type="entry name" value="CDAN1-INTERACTING NUCLEASE 1"/>
    <property type="match status" value="1"/>
</dbReference>